<organism evidence="2 3">
    <name type="scientific">Genlisea aurea</name>
    <dbReference type="NCBI Taxonomy" id="192259"/>
    <lineage>
        <taxon>Eukaryota</taxon>
        <taxon>Viridiplantae</taxon>
        <taxon>Streptophyta</taxon>
        <taxon>Embryophyta</taxon>
        <taxon>Tracheophyta</taxon>
        <taxon>Spermatophyta</taxon>
        <taxon>Magnoliopsida</taxon>
        <taxon>eudicotyledons</taxon>
        <taxon>Gunneridae</taxon>
        <taxon>Pentapetalae</taxon>
        <taxon>asterids</taxon>
        <taxon>lamiids</taxon>
        <taxon>Lamiales</taxon>
        <taxon>Lentibulariaceae</taxon>
        <taxon>Genlisea</taxon>
    </lineage>
</organism>
<dbReference type="EMBL" id="AUSU01003898">
    <property type="protein sequence ID" value="EPS66039.1"/>
    <property type="molecule type" value="Genomic_DNA"/>
</dbReference>
<protein>
    <submittedName>
        <fullName evidence="2">Uncharacterized protein</fullName>
    </submittedName>
</protein>
<gene>
    <name evidence="2" type="ORF">M569_08738</name>
</gene>
<dbReference type="AlphaFoldDB" id="S8CGG7"/>
<name>S8CGG7_9LAMI</name>
<sequence length="214" mass="24896">MTTREIVKRTRVVETYTELLDNFGISVSTWKRTKTEQAQDGTVTETTQRSLDPYKPRYQRNQELNQNNYNQPQPFQHPYNYHPQWMPPAHGTSTQYQNANSTSQSTQSTSIPRPIPNPTPYEPLHVQIPADTTYLEPQIEIRTLTYHQEEPIVGRRAKRTKERHPSQEQSKRQQTSSYPILTDLLTRTPEDLSVNSGRTYEDGTRTTRHHTTAS</sequence>
<proteinExistence type="predicted"/>
<accession>S8CGG7</accession>
<keyword evidence="3" id="KW-1185">Reference proteome</keyword>
<evidence type="ECO:0000313" key="2">
    <source>
        <dbReference type="EMBL" id="EPS66039.1"/>
    </source>
</evidence>
<feature type="region of interest" description="Disordered" evidence="1">
    <location>
        <begin position="146"/>
        <end position="214"/>
    </location>
</feature>
<feature type="compositionally biased region" description="Polar residues" evidence="1">
    <location>
        <begin position="34"/>
        <end position="50"/>
    </location>
</feature>
<evidence type="ECO:0000313" key="3">
    <source>
        <dbReference type="Proteomes" id="UP000015453"/>
    </source>
</evidence>
<feature type="region of interest" description="Disordered" evidence="1">
    <location>
        <begin position="34"/>
        <end position="55"/>
    </location>
</feature>
<feature type="compositionally biased region" description="Low complexity" evidence="1">
    <location>
        <begin position="92"/>
        <end position="110"/>
    </location>
</feature>
<reference evidence="2 3" key="1">
    <citation type="journal article" date="2013" name="BMC Genomics">
        <title>The miniature genome of a carnivorous plant Genlisea aurea contains a low number of genes and short non-coding sequences.</title>
        <authorList>
            <person name="Leushkin E.V."/>
            <person name="Sutormin R.A."/>
            <person name="Nabieva E.R."/>
            <person name="Penin A.A."/>
            <person name="Kondrashov A.S."/>
            <person name="Logacheva M.D."/>
        </authorList>
    </citation>
    <scope>NUCLEOTIDE SEQUENCE [LARGE SCALE GENOMIC DNA]</scope>
</reference>
<evidence type="ECO:0000256" key="1">
    <source>
        <dbReference type="SAM" id="MobiDB-lite"/>
    </source>
</evidence>
<feature type="region of interest" description="Disordered" evidence="1">
    <location>
        <begin position="83"/>
        <end position="119"/>
    </location>
</feature>
<comment type="caution">
    <text evidence="2">The sequence shown here is derived from an EMBL/GenBank/DDBJ whole genome shotgun (WGS) entry which is preliminary data.</text>
</comment>
<dbReference type="Proteomes" id="UP000015453">
    <property type="component" value="Unassembled WGS sequence"/>
</dbReference>